<organism evidence="1 2">
    <name type="scientific">Jaculus jaculus</name>
    <name type="common">Lesser Egyptian jerboa</name>
    <dbReference type="NCBI Taxonomy" id="51337"/>
    <lineage>
        <taxon>Eukaryota</taxon>
        <taxon>Metazoa</taxon>
        <taxon>Chordata</taxon>
        <taxon>Craniata</taxon>
        <taxon>Vertebrata</taxon>
        <taxon>Euteleostomi</taxon>
        <taxon>Mammalia</taxon>
        <taxon>Eutheria</taxon>
        <taxon>Euarchontoglires</taxon>
        <taxon>Glires</taxon>
        <taxon>Rodentia</taxon>
        <taxon>Myomorpha</taxon>
        <taxon>Dipodoidea</taxon>
        <taxon>Dipodidae</taxon>
        <taxon>Dipodinae</taxon>
        <taxon>Jaculus</taxon>
    </lineage>
</organism>
<evidence type="ECO:0000313" key="1">
    <source>
        <dbReference type="Ensembl" id="ENSJJAP00000016420.1"/>
    </source>
</evidence>
<keyword evidence="2" id="KW-1185">Reference proteome</keyword>
<proteinExistence type="predicted"/>
<dbReference type="PANTHER" id="PTHR31919">
    <property type="entry name" value="ZINC FINGERS AND HOMEOBOXES PROTEIN 1, ISOFORM 2"/>
    <property type="match status" value="1"/>
</dbReference>
<evidence type="ECO:0000313" key="2">
    <source>
        <dbReference type="Proteomes" id="UP000694385"/>
    </source>
</evidence>
<dbReference type="AlphaFoldDB" id="A0A8C5L108"/>
<dbReference type="Pfam" id="PF17826">
    <property type="entry name" value="DUF5588"/>
    <property type="match status" value="1"/>
</dbReference>
<dbReference type="PANTHER" id="PTHR31919:SF1">
    <property type="entry name" value="ZINC FINGERS AND HOMEOBOXES PROTEIN 1, ISOFORM 2"/>
    <property type="match status" value="1"/>
</dbReference>
<dbReference type="GeneTree" id="ENSGT00390000011435"/>
<protein>
    <submittedName>
        <fullName evidence="1">RIKEN cDNA 9130401M01 gene</fullName>
    </submittedName>
</protein>
<dbReference type="InterPro" id="IPR041404">
    <property type="entry name" value="DUF5588"/>
</dbReference>
<reference evidence="1" key="2">
    <citation type="submission" date="2025-09" db="UniProtKB">
        <authorList>
            <consortium name="Ensembl"/>
        </authorList>
    </citation>
    <scope>IDENTIFICATION</scope>
</reference>
<dbReference type="Proteomes" id="UP000694385">
    <property type="component" value="Unassembled WGS sequence"/>
</dbReference>
<dbReference type="Ensembl" id="ENSJJAT00000022930.1">
    <property type="protein sequence ID" value="ENSJJAP00000016420.1"/>
    <property type="gene ID" value="ENSJJAG00000018277.1"/>
</dbReference>
<dbReference type="SUPFAM" id="SSF48452">
    <property type="entry name" value="TPR-like"/>
    <property type="match status" value="1"/>
</dbReference>
<name>A0A8C5L108_JACJA</name>
<gene>
    <name evidence="1" type="primary">LOC101597317</name>
</gene>
<dbReference type="InterPro" id="IPR011990">
    <property type="entry name" value="TPR-like_helical_dom_sf"/>
</dbReference>
<sequence>MLRKPWQEKKATNTDHLTTVLHLQFAVCSSLQNVEKMILYLQRLISLHPLDPWSWGRLAEAYLSLEPACSASFAPSQGQNGCTSNDKAIECSFPHPGKDCPLCFPETLPESSVFSMEASGSNNQKAEKAPKNTQNWMAGRREAVWRETQMKACASLIRTR</sequence>
<accession>A0A8C5L108</accession>
<reference evidence="1" key="1">
    <citation type="submission" date="2025-08" db="UniProtKB">
        <authorList>
            <consortium name="Ensembl"/>
        </authorList>
    </citation>
    <scope>IDENTIFICATION</scope>
</reference>